<proteinExistence type="predicted"/>
<dbReference type="Pfam" id="PF18934">
    <property type="entry name" value="DUF5682"/>
    <property type="match status" value="1"/>
</dbReference>
<evidence type="ECO:0000313" key="1">
    <source>
        <dbReference type="EMBL" id="AXB47464.1"/>
    </source>
</evidence>
<evidence type="ECO:0000313" key="2">
    <source>
        <dbReference type="Proteomes" id="UP000250434"/>
    </source>
</evidence>
<sequence>MPATFLGVRHHSPACARLAASVIERLRPAYVLVEGPSELNDRLGELLLGHELPIAVFSHYRDEQRTVASWSPFCEYSPEWVALTAGRAVGARLRFIDLPAWHPALAGRRNRYSDAEDRYLGAVARLCAKFAVDNVDSLWDRLFEVASPEGLPERLTAYFDLLRGESEVGEDDAAREQYMASWVRAAVADAGRKPVVVVTGGFHRPALQRLAVGESDGWPAVPSPPDGTSAESFLVPYSFKRLDAFTGYQSGMPSPEYYQRLWESGPDAAAAGLIEAVVTRLRRRGVPVSTADLVAAHALAAGLANLRGHPRPARADILDALAGALITDDLEQRLPWGTRGALRAGTHPAVVEMVAALSGDRTGRLHPDTPAPPLVHVVTTELASLGLDGDGLVRLDLGRDGHRSRVLHRLRVLDIPGFERQNGPCSGADPVSTEHWRLTVTELRLPLLIEAGAHGGTPADAAAAVLAERAAGAEVGELAEVLFDAVLCGVVELADQLTAELRTGVATASDLGALGRVLAVVLGLWRHGDLWRTDGSAALAGVLAAAVPRMLWLAEGVRGGPAPADPARIEAMVALRDTTRYAALDPAPVLATCRRISADPGAPPELRGAAFGLVWALSASAVNPARAIPGEPRTAGDWLAGLFALARAQVLTGTRGVLTVLDELVTGMGDEEFLIALPALRQAFAYFPPGERQQLAGALLARPAPPGTEGTPADPAAIESTVDSILHAEGLC</sequence>
<organism evidence="1 2">
    <name type="scientific">Amycolatopsis albispora</name>
    <dbReference type="NCBI Taxonomy" id="1804986"/>
    <lineage>
        <taxon>Bacteria</taxon>
        <taxon>Bacillati</taxon>
        <taxon>Actinomycetota</taxon>
        <taxon>Actinomycetes</taxon>
        <taxon>Pseudonocardiales</taxon>
        <taxon>Pseudonocardiaceae</taxon>
        <taxon>Amycolatopsis</taxon>
    </lineage>
</organism>
<keyword evidence="2" id="KW-1185">Reference proteome</keyword>
<dbReference type="Proteomes" id="UP000250434">
    <property type="component" value="Chromosome"/>
</dbReference>
<protein>
    <recommendedName>
        <fullName evidence="3">4-aminobutyrate aminotransferase</fullName>
    </recommendedName>
</protein>
<dbReference type="InterPro" id="IPR043737">
    <property type="entry name" value="DUF5682"/>
</dbReference>
<reference evidence="1 2" key="1">
    <citation type="submission" date="2016-04" db="EMBL/GenBank/DDBJ databases">
        <title>Complete genome sequence and analysis of deep-sea sediment isolate, Amycolatopsis sp. WP1.</title>
        <authorList>
            <person name="Wang H."/>
            <person name="Chen S."/>
            <person name="Wu Q."/>
        </authorList>
    </citation>
    <scope>NUCLEOTIDE SEQUENCE [LARGE SCALE GENOMIC DNA]</scope>
    <source>
        <strain evidence="1 2">WP1</strain>
    </source>
</reference>
<accession>A0A344LHE0</accession>
<name>A0A344LHE0_9PSEU</name>
<dbReference type="EMBL" id="CP015163">
    <property type="protein sequence ID" value="AXB47464.1"/>
    <property type="molecule type" value="Genomic_DNA"/>
</dbReference>
<dbReference type="KEGG" id="aab:A4R43_37565"/>
<dbReference type="OrthoDB" id="9768066at2"/>
<dbReference type="RefSeq" id="WP_113696521.1">
    <property type="nucleotide sequence ID" value="NZ_CP015163.1"/>
</dbReference>
<evidence type="ECO:0008006" key="3">
    <source>
        <dbReference type="Google" id="ProtNLM"/>
    </source>
</evidence>
<gene>
    <name evidence="1" type="ORF">A4R43_37565</name>
</gene>
<dbReference type="AlphaFoldDB" id="A0A344LHE0"/>